<sequence length="440" mass="50558">MIEKARSQVYKEESDERFIPIRLNDIVTNLMVDLDLSSEDQLLFKRFCKIFVALYHAKFFAALQNLKENYLPFSPDRTTLPLRRYSNAELMKRRANLIEDIQTIINKANYSLITQDELNRALAEISPYGLDVSVDFDDFDEILIYYRGMSNQIEHKRSWRTFFLRTEAVEIPIYRRLFMVLKLKSSCSQSSKTSFFVDPKAYLTEKWHHLFQYKMAQGGDSSFIYLKLFKDIPKSDLEMLFPNTRVEMQRFDKVTMGVSGSGGIIGGVMAAVSKIARAAHPATIMLAFAGFIGIIWREASKVLSSRNRYFATLASSLYFHNLDNNLGVLSNLIEMAEEEECKEALLVYGFLLAQRQELCSQKQLDQKVEKYLQESYGVQVDFELSDGVRKLRESGLIEESDDNLIKACPLVSALARLDREWDDLFSFGDTSAEASLSMPV</sequence>
<evidence type="ECO:0000313" key="1">
    <source>
        <dbReference type="EMBL" id="XBS19087.1"/>
    </source>
</evidence>
<dbReference type="KEGG" id="mech:Q9L42_011975"/>
<keyword evidence="2" id="KW-1185">Reference proteome</keyword>
<evidence type="ECO:0000313" key="2">
    <source>
        <dbReference type="Proteomes" id="UP001225378"/>
    </source>
</evidence>
<accession>A0AAU7NQ37</accession>
<organism evidence="1 2">
    <name type="scientific">Methylomarinum roseum</name>
    <dbReference type="NCBI Taxonomy" id="3067653"/>
    <lineage>
        <taxon>Bacteria</taxon>
        <taxon>Pseudomonadati</taxon>
        <taxon>Pseudomonadota</taxon>
        <taxon>Gammaproteobacteria</taxon>
        <taxon>Methylococcales</taxon>
        <taxon>Methylococcaceae</taxon>
        <taxon>Methylomarinum</taxon>
    </lineage>
</organism>
<name>A0AAU7NQ37_9GAMM</name>
<dbReference type="PANTHER" id="PTHR33645:SF11">
    <property type="entry name" value="AMINOPEPTIDASE (DUF3754)"/>
    <property type="match status" value="1"/>
</dbReference>
<reference evidence="1 2" key="1">
    <citation type="journal article" date="2024" name="Microbiology">
        <title>Methylomarinum rosea sp. nov., a novel halophilic methanotrophic bacterium from the hypersaline Lake Elton.</title>
        <authorList>
            <person name="Suleimanov R.Z."/>
            <person name="Oshkin I.Y."/>
            <person name="Danilova O.V."/>
            <person name="Suzina N.E."/>
            <person name="Dedysh S.N."/>
        </authorList>
    </citation>
    <scope>NUCLEOTIDE SEQUENCE [LARGE SCALE GENOMIC DNA]</scope>
    <source>
        <strain evidence="1 2">Ch1-1</strain>
    </source>
</reference>
<protein>
    <submittedName>
        <fullName evidence="1">DUF3754 domain-containing protein</fullName>
    </submittedName>
</protein>
<proteinExistence type="predicted"/>
<dbReference type="InterPro" id="IPR022227">
    <property type="entry name" value="DUF3754"/>
</dbReference>
<gene>
    <name evidence="1" type="ORF">Q9L42_011975</name>
</gene>
<dbReference type="RefSeq" id="WP_349431124.1">
    <property type="nucleotide sequence ID" value="NZ_CP157743.1"/>
</dbReference>
<dbReference type="EMBL" id="CP157743">
    <property type="protein sequence ID" value="XBS19087.1"/>
    <property type="molecule type" value="Genomic_DNA"/>
</dbReference>
<dbReference type="PANTHER" id="PTHR33645">
    <property type="entry name" value="AMINOPEPTIDASE (DUF3754)"/>
    <property type="match status" value="1"/>
</dbReference>
<dbReference type="Proteomes" id="UP001225378">
    <property type="component" value="Chromosome"/>
</dbReference>
<dbReference type="Pfam" id="PF12576">
    <property type="entry name" value="DUF3754"/>
    <property type="match status" value="1"/>
</dbReference>
<dbReference type="AlphaFoldDB" id="A0AAU7NQ37"/>